<protein>
    <submittedName>
        <fullName evidence="1">Uncharacterized membrane protein YebE (DUF533 family)</fullName>
    </submittedName>
</protein>
<proteinExistence type="predicted"/>
<organism evidence="1 2">
    <name type="scientific">Pseudofulvimonas gallinarii</name>
    <dbReference type="NCBI Taxonomy" id="634155"/>
    <lineage>
        <taxon>Bacteria</taxon>
        <taxon>Pseudomonadati</taxon>
        <taxon>Pseudomonadota</taxon>
        <taxon>Gammaproteobacteria</taxon>
        <taxon>Lysobacterales</taxon>
        <taxon>Rhodanobacteraceae</taxon>
        <taxon>Pseudofulvimonas</taxon>
    </lineage>
</organism>
<gene>
    <name evidence="1" type="ORF">EDC25_105140</name>
</gene>
<evidence type="ECO:0000313" key="2">
    <source>
        <dbReference type="Proteomes" id="UP000294599"/>
    </source>
</evidence>
<dbReference type="AlphaFoldDB" id="A0A4S3L2I3"/>
<dbReference type="EMBL" id="SMAF01000005">
    <property type="protein sequence ID" value="TCS99705.1"/>
    <property type="molecule type" value="Genomic_DNA"/>
</dbReference>
<accession>A0A4S3L2I3</accession>
<dbReference type="Pfam" id="PF04391">
    <property type="entry name" value="DUF533"/>
    <property type="match status" value="1"/>
</dbReference>
<evidence type="ECO:0000313" key="1">
    <source>
        <dbReference type="EMBL" id="TCS99705.1"/>
    </source>
</evidence>
<comment type="caution">
    <text evidence="1">The sequence shown here is derived from an EMBL/GenBank/DDBJ whole genome shotgun (WGS) entry which is preliminary data.</text>
</comment>
<dbReference type="RefSeq" id="WP_123522346.1">
    <property type="nucleotide sequence ID" value="NZ_JBHLWF010000028.1"/>
</dbReference>
<dbReference type="Proteomes" id="UP000294599">
    <property type="component" value="Unassembled WGS sequence"/>
</dbReference>
<dbReference type="OrthoDB" id="5459344at2"/>
<reference evidence="1 2" key="1">
    <citation type="submission" date="2019-03" db="EMBL/GenBank/DDBJ databases">
        <title>Genomic Encyclopedia of Type Strains, Phase IV (KMG-IV): sequencing the most valuable type-strain genomes for metagenomic binning, comparative biology and taxonomic classification.</title>
        <authorList>
            <person name="Goeker M."/>
        </authorList>
    </citation>
    <scope>NUCLEOTIDE SEQUENCE [LARGE SCALE GENOMIC DNA]</scope>
    <source>
        <strain evidence="1 2">DSM 21944</strain>
    </source>
</reference>
<keyword evidence="2" id="KW-1185">Reference proteome</keyword>
<sequence length="224" mass="24087">MKTSGFLDQLLKSAQGLMGDARVRVDQTSERIENQGIGGFRMGKLGQGVIAGGLLSMLLGSRGGRKLATYGGLAALGTVAYRAWRERQAQGGAVAVEGEPQTIDMLPAPQAEIHSRGILAAVIAAAKADGHIDQRERDLIQSEIGKLGEDAELKAWLQTELERPLDAAQVALSATTPELASEMYLASLLVVDEQNDSERRYLDELAMHLSLDPQIRASLERQLA</sequence>
<dbReference type="InterPro" id="IPR029024">
    <property type="entry name" value="TerB-like"/>
</dbReference>
<dbReference type="CDD" id="cd07178">
    <property type="entry name" value="terB_like_YebE"/>
    <property type="match status" value="1"/>
</dbReference>
<name>A0A4S3L2I3_9GAMM</name>
<dbReference type="SUPFAM" id="SSF158682">
    <property type="entry name" value="TerB-like"/>
    <property type="match status" value="1"/>
</dbReference>
<dbReference type="Gene3D" id="1.10.3680.10">
    <property type="entry name" value="TerB-like"/>
    <property type="match status" value="1"/>
</dbReference>
<dbReference type="InterPro" id="IPR007486">
    <property type="entry name" value="YebE"/>
</dbReference>